<evidence type="ECO:0000313" key="3">
    <source>
        <dbReference type="EMBL" id="JAQ06730.1"/>
    </source>
</evidence>
<reference evidence="3" key="3">
    <citation type="journal article" date="2016" name="Gigascience">
        <title>De novo construction of an expanded transcriptome assembly for the western tarnished plant bug, Lygus hesperus.</title>
        <authorList>
            <person name="Tassone E.E."/>
            <person name="Geib S.M."/>
            <person name="Hall B."/>
            <person name="Fabrick J.A."/>
            <person name="Brent C.S."/>
            <person name="Hull J.J."/>
        </authorList>
    </citation>
    <scope>NUCLEOTIDE SEQUENCE</scope>
</reference>
<reference evidence="2" key="2">
    <citation type="submission" date="2014-07" db="EMBL/GenBank/DDBJ databases">
        <authorList>
            <person name="Hull J."/>
        </authorList>
    </citation>
    <scope>NUCLEOTIDE SEQUENCE</scope>
</reference>
<accession>A0A0A9VXF1</accession>
<feature type="compositionally biased region" description="Low complexity" evidence="1">
    <location>
        <begin position="26"/>
        <end position="38"/>
    </location>
</feature>
<reference evidence="2" key="1">
    <citation type="journal article" date="2014" name="PLoS ONE">
        <title>Transcriptome-Based Identification of ABC Transporters in the Western Tarnished Plant Bug Lygus hesperus.</title>
        <authorList>
            <person name="Hull J.J."/>
            <person name="Chaney K."/>
            <person name="Geib S.M."/>
            <person name="Fabrick J.A."/>
            <person name="Brent C.S."/>
            <person name="Walsh D."/>
            <person name="Lavine L.C."/>
        </authorList>
    </citation>
    <scope>NUCLEOTIDE SEQUENCE</scope>
</reference>
<dbReference type="EMBL" id="GDHC01011899">
    <property type="protein sequence ID" value="JAQ06730.1"/>
    <property type="molecule type" value="Transcribed_RNA"/>
</dbReference>
<gene>
    <name evidence="2" type="ORF">CM83_71787</name>
    <name evidence="3" type="ORF">g.9931</name>
</gene>
<proteinExistence type="predicted"/>
<dbReference type="EMBL" id="GBHO01042722">
    <property type="protein sequence ID" value="JAG00882.1"/>
    <property type="molecule type" value="Transcribed_RNA"/>
</dbReference>
<feature type="region of interest" description="Disordered" evidence="1">
    <location>
        <begin position="20"/>
        <end position="39"/>
    </location>
</feature>
<dbReference type="AlphaFoldDB" id="A0A0A9VXF1"/>
<organism evidence="2">
    <name type="scientific">Lygus hesperus</name>
    <name type="common">Western plant bug</name>
    <dbReference type="NCBI Taxonomy" id="30085"/>
    <lineage>
        <taxon>Eukaryota</taxon>
        <taxon>Metazoa</taxon>
        <taxon>Ecdysozoa</taxon>
        <taxon>Arthropoda</taxon>
        <taxon>Hexapoda</taxon>
        <taxon>Insecta</taxon>
        <taxon>Pterygota</taxon>
        <taxon>Neoptera</taxon>
        <taxon>Paraneoptera</taxon>
        <taxon>Hemiptera</taxon>
        <taxon>Heteroptera</taxon>
        <taxon>Panheteroptera</taxon>
        <taxon>Cimicomorpha</taxon>
        <taxon>Miridae</taxon>
        <taxon>Mirini</taxon>
        <taxon>Lygus</taxon>
    </lineage>
</organism>
<protein>
    <submittedName>
        <fullName evidence="2">Uncharacterized protein</fullName>
    </submittedName>
</protein>
<feature type="region of interest" description="Disordered" evidence="1">
    <location>
        <begin position="49"/>
        <end position="87"/>
    </location>
</feature>
<name>A0A0A9VXF1_LYGHE</name>
<evidence type="ECO:0000256" key="1">
    <source>
        <dbReference type="SAM" id="MobiDB-lite"/>
    </source>
</evidence>
<sequence>MHIEHNGTTITAITNSPSVMTDLNSTKTPTFTNTTQDTRVGRDPTLIYNERDKTESMQHGPPSHYNYNKTPRTNNDRSDNKSGVYYKTHNDHATNETEILLLSPPTRAQCHTLPYYYYEPPLFQPAPVPTFEDLQARLRRLGAEDAREKR</sequence>
<evidence type="ECO:0000313" key="2">
    <source>
        <dbReference type="EMBL" id="JAG00882.1"/>
    </source>
</evidence>